<dbReference type="InterPro" id="IPR000835">
    <property type="entry name" value="HTH_MarR-typ"/>
</dbReference>
<dbReference type="PROSITE" id="PS50995">
    <property type="entry name" value="HTH_MARR_2"/>
    <property type="match status" value="1"/>
</dbReference>
<dbReference type="OrthoDB" id="3176111at2"/>
<evidence type="ECO:0000256" key="2">
    <source>
        <dbReference type="ARBA" id="ARBA00023125"/>
    </source>
</evidence>
<organism evidence="5 6">
    <name type="scientific">Streptomyces acidiscabies</name>
    <dbReference type="NCBI Taxonomy" id="42234"/>
    <lineage>
        <taxon>Bacteria</taxon>
        <taxon>Bacillati</taxon>
        <taxon>Actinomycetota</taxon>
        <taxon>Actinomycetes</taxon>
        <taxon>Kitasatosporales</taxon>
        <taxon>Streptomycetaceae</taxon>
        <taxon>Streptomyces</taxon>
    </lineage>
</organism>
<dbReference type="InterPro" id="IPR039422">
    <property type="entry name" value="MarR/SlyA-like"/>
</dbReference>
<dbReference type="GO" id="GO:0003677">
    <property type="term" value="F:DNA binding"/>
    <property type="evidence" value="ECO:0007669"/>
    <property type="project" value="UniProtKB-KW"/>
</dbReference>
<dbReference type="SMART" id="SM00347">
    <property type="entry name" value="HTH_MARR"/>
    <property type="match status" value="1"/>
</dbReference>
<evidence type="ECO:0000256" key="3">
    <source>
        <dbReference type="ARBA" id="ARBA00023163"/>
    </source>
</evidence>
<dbReference type="PANTHER" id="PTHR33164:SF43">
    <property type="entry name" value="HTH-TYPE TRANSCRIPTIONAL REPRESSOR YETL"/>
    <property type="match status" value="1"/>
</dbReference>
<sequence>MEAGEHTGTAETRCSGGPMNHALMRAARLHRHTSAGLLRGLGLHPGQELVMMHLWGCGAARQSDLVKLLDLDPSTVTKMLQRLEQAGHVRRLPDPADGRAVLVEATDTSSRILEEVERVWVELEERALAGFSGPERAQFLSMLRRVEGNLCPGDPPENC</sequence>
<keyword evidence="2" id="KW-0238">DNA-binding</keyword>
<keyword evidence="1" id="KW-0805">Transcription regulation</keyword>
<reference evidence="6" key="1">
    <citation type="submission" date="2014-07" db="EMBL/GenBank/DDBJ databases">
        <title>Genome sequencing of plant-pathogenic Streptomyces species.</title>
        <authorList>
            <person name="Harrison J."/>
            <person name="Sapp M."/>
            <person name="Thwaites R."/>
            <person name="Studholme D.J."/>
        </authorList>
    </citation>
    <scope>NUCLEOTIDE SEQUENCE [LARGE SCALE GENOMIC DNA]</scope>
    <source>
        <strain evidence="6">NCPPB 4445</strain>
    </source>
</reference>
<dbReference type="Pfam" id="PF01047">
    <property type="entry name" value="MarR"/>
    <property type="match status" value="1"/>
</dbReference>
<protein>
    <submittedName>
        <fullName evidence="5">Transcriptional regulator</fullName>
    </submittedName>
</protein>
<keyword evidence="3" id="KW-0804">Transcription</keyword>
<accession>A0A0L0JFJ9</accession>
<dbReference type="SUPFAM" id="SSF46785">
    <property type="entry name" value="Winged helix' DNA-binding domain"/>
    <property type="match status" value="1"/>
</dbReference>
<dbReference type="InterPro" id="IPR036390">
    <property type="entry name" value="WH_DNA-bd_sf"/>
</dbReference>
<dbReference type="PRINTS" id="PR00598">
    <property type="entry name" value="HTHMARR"/>
</dbReference>
<name>A0A0L0JFJ9_9ACTN</name>
<evidence type="ECO:0000313" key="5">
    <source>
        <dbReference type="EMBL" id="KND24234.1"/>
    </source>
</evidence>
<dbReference type="PATRIC" id="fig|42234.21.peg.8863"/>
<dbReference type="GO" id="GO:0006950">
    <property type="term" value="P:response to stress"/>
    <property type="evidence" value="ECO:0007669"/>
    <property type="project" value="TreeGrafter"/>
</dbReference>
<proteinExistence type="predicted"/>
<dbReference type="PANTHER" id="PTHR33164">
    <property type="entry name" value="TRANSCRIPTIONAL REGULATOR, MARR FAMILY"/>
    <property type="match status" value="1"/>
</dbReference>
<feature type="domain" description="HTH marR-type" evidence="4">
    <location>
        <begin position="16"/>
        <end position="148"/>
    </location>
</feature>
<comment type="caution">
    <text evidence="5">The sequence shown here is derived from an EMBL/GenBank/DDBJ whole genome shotgun (WGS) entry which is preliminary data.</text>
</comment>
<dbReference type="GO" id="GO:0003700">
    <property type="term" value="F:DNA-binding transcription factor activity"/>
    <property type="evidence" value="ECO:0007669"/>
    <property type="project" value="InterPro"/>
</dbReference>
<dbReference type="RefSeq" id="WP_050375433.1">
    <property type="nucleotide sequence ID" value="NZ_KQ257834.1"/>
</dbReference>
<dbReference type="Proteomes" id="UP000037151">
    <property type="component" value="Unassembled WGS sequence"/>
</dbReference>
<evidence type="ECO:0000259" key="4">
    <source>
        <dbReference type="PROSITE" id="PS50995"/>
    </source>
</evidence>
<dbReference type="AlphaFoldDB" id="A0A0L0JFJ9"/>
<dbReference type="InterPro" id="IPR036388">
    <property type="entry name" value="WH-like_DNA-bd_sf"/>
</dbReference>
<dbReference type="EMBL" id="JPPY01000247">
    <property type="protein sequence ID" value="KND24234.1"/>
    <property type="molecule type" value="Genomic_DNA"/>
</dbReference>
<evidence type="ECO:0000256" key="1">
    <source>
        <dbReference type="ARBA" id="ARBA00023015"/>
    </source>
</evidence>
<gene>
    <name evidence="5" type="ORF">IQ63_43170</name>
</gene>
<dbReference type="PROSITE" id="PS01117">
    <property type="entry name" value="HTH_MARR_1"/>
    <property type="match status" value="1"/>
</dbReference>
<dbReference type="Gene3D" id="1.10.10.10">
    <property type="entry name" value="Winged helix-like DNA-binding domain superfamily/Winged helix DNA-binding domain"/>
    <property type="match status" value="1"/>
</dbReference>
<evidence type="ECO:0000313" key="6">
    <source>
        <dbReference type="Proteomes" id="UP000037151"/>
    </source>
</evidence>
<dbReference type="InterPro" id="IPR023187">
    <property type="entry name" value="Tscrpt_reg_MarR-type_CS"/>
</dbReference>